<evidence type="ECO:0000259" key="2">
    <source>
        <dbReference type="PROSITE" id="PS51507"/>
    </source>
</evidence>
<evidence type="ECO:0000256" key="1">
    <source>
        <dbReference type="SAM" id="MobiDB-lite"/>
    </source>
</evidence>
<evidence type="ECO:0000313" key="3">
    <source>
        <dbReference type="EMBL" id="ACN71222.1"/>
    </source>
</evidence>
<name>C0LQI3_OSCCA</name>
<dbReference type="Gene3D" id="2.60.200.10">
    <property type="match status" value="1"/>
</dbReference>
<dbReference type="PANTHER" id="PTHR11949:SF17">
    <property type="entry name" value="IRF TRYPTOPHAN PENTAD REPEAT DOMAIN-CONTAINING PROTEIN"/>
    <property type="match status" value="1"/>
</dbReference>
<dbReference type="SMART" id="SM01243">
    <property type="entry name" value="IRF-3"/>
    <property type="match status" value="1"/>
</dbReference>
<dbReference type="AlphaFoldDB" id="C0LQI3"/>
<dbReference type="InterPro" id="IPR008984">
    <property type="entry name" value="SMAD_FHA_dom_sf"/>
</dbReference>
<dbReference type="EMBL" id="FJ752596">
    <property type="protein sequence ID" value="ACN71222.1"/>
    <property type="molecule type" value="mRNA"/>
</dbReference>
<feature type="compositionally biased region" description="Low complexity" evidence="1">
    <location>
        <begin position="214"/>
        <end position="228"/>
    </location>
</feature>
<protein>
    <submittedName>
        <fullName evidence="3">Interferon regulatory factor OC1</fullName>
    </submittedName>
</protein>
<dbReference type="GO" id="GO:0000981">
    <property type="term" value="F:DNA-binding transcription factor activity, RNA polymerase II-specific"/>
    <property type="evidence" value="ECO:0007669"/>
    <property type="project" value="TreeGrafter"/>
</dbReference>
<dbReference type="GO" id="GO:0002376">
    <property type="term" value="P:immune system process"/>
    <property type="evidence" value="ECO:0007669"/>
    <property type="project" value="TreeGrafter"/>
</dbReference>
<dbReference type="Gene3D" id="1.10.10.10">
    <property type="entry name" value="Winged helix-like DNA-binding domain superfamily/Winged helix DNA-binding domain"/>
    <property type="match status" value="1"/>
</dbReference>
<dbReference type="Pfam" id="PF10401">
    <property type="entry name" value="IRF-3"/>
    <property type="match status" value="1"/>
</dbReference>
<feature type="region of interest" description="Disordered" evidence="1">
    <location>
        <begin position="193"/>
        <end position="233"/>
    </location>
</feature>
<dbReference type="PANTHER" id="PTHR11949">
    <property type="entry name" value="INTERFERON REGULATORY FACTOR"/>
    <property type="match status" value="1"/>
</dbReference>
<dbReference type="InterPro" id="IPR036388">
    <property type="entry name" value="WH-like_DNA-bd_sf"/>
</dbReference>
<dbReference type="InterPro" id="IPR001346">
    <property type="entry name" value="Interferon_reg_fact_DNA-bd_dom"/>
</dbReference>
<dbReference type="InterPro" id="IPR036390">
    <property type="entry name" value="WH_DNA-bd_sf"/>
</dbReference>
<dbReference type="SUPFAM" id="SSF46785">
    <property type="entry name" value="Winged helix' DNA-binding domain"/>
    <property type="match status" value="1"/>
</dbReference>
<dbReference type="Pfam" id="PF00605">
    <property type="entry name" value="IRF"/>
    <property type="match status" value="1"/>
</dbReference>
<dbReference type="PROSITE" id="PS51507">
    <property type="entry name" value="IRF_2"/>
    <property type="match status" value="1"/>
</dbReference>
<feature type="domain" description="IRF tryptophan pentad repeat" evidence="2">
    <location>
        <begin position="5"/>
        <end position="110"/>
    </location>
</feature>
<dbReference type="InterPro" id="IPR017855">
    <property type="entry name" value="SMAD-like_dom_sf"/>
</dbReference>
<dbReference type="GO" id="GO:0005634">
    <property type="term" value="C:nucleus"/>
    <property type="evidence" value="ECO:0007669"/>
    <property type="project" value="TreeGrafter"/>
</dbReference>
<organism evidence="3">
    <name type="scientific">Oscarella carmela</name>
    <name type="common">Sponge</name>
    <dbReference type="NCBI Taxonomy" id="386100"/>
    <lineage>
        <taxon>Eukaryota</taxon>
        <taxon>Metazoa</taxon>
        <taxon>Porifera</taxon>
        <taxon>Homoscleromorpha</taxon>
        <taxon>Homosclerophorida</taxon>
        <taxon>Oscarellidae</taxon>
        <taxon>Oscarella</taxon>
    </lineage>
</organism>
<proteinExistence type="evidence at transcript level"/>
<accession>C0LQI3</accession>
<gene>
    <name evidence="3" type="primary">IRF-OC1</name>
</gene>
<dbReference type="InterPro" id="IPR019471">
    <property type="entry name" value="Interferon_reg_factor-3"/>
</dbReference>
<sequence>MEPRKQRMLPWLFQRLEEGLIQGLHWVDKKELVFQMPWVHAKKKNYDIERDSALYKAWAVNSGKFVQNRDVPDPTTWKINFRCALNSLRGHIDCTRVDEIEGTRQYKFNGQALNEQIEADQNRLYSRRTSDASVVGASRSPLFTTTPGPSPNGRAPFSFFSGRPSYPPTSLPLLPPLPMGGEGIMAMDHQLTPPREGGVSPHSTVSSHGALLPESAGDEVSASSSSDSGKGDELADDIDIINRIVDALREPNPAVPPPDSYEMEIVIFYQEEEVARHRIVNPKGCRIAFNPGGENLKIDREDYCKLFGEPERSLISLPDPVIACPQLAELLKAMQRGLLLDMRRNDLFAVMLGRTTVYCNDTRSETTARGKLNRLERTKVFDYRTLFSPCFERHKRGNGGCPSQELYFTFGQTWDSGRLAEENYLSIAVIHTKARSEANRFKMKQTAQNSICCVTKNNLEMFPRTPEDDYANLLLYQKSPVTTTTGLQSPMM</sequence>
<dbReference type="PRINTS" id="PR00267">
    <property type="entry name" value="INTFRNREGFCT"/>
</dbReference>
<dbReference type="GO" id="GO:0045893">
    <property type="term" value="P:positive regulation of DNA-templated transcription"/>
    <property type="evidence" value="ECO:0007669"/>
    <property type="project" value="UniProtKB-ARBA"/>
</dbReference>
<dbReference type="SUPFAM" id="SSF49879">
    <property type="entry name" value="SMAD/FHA domain"/>
    <property type="match status" value="1"/>
</dbReference>
<dbReference type="GO" id="GO:0000978">
    <property type="term" value="F:RNA polymerase II cis-regulatory region sequence-specific DNA binding"/>
    <property type="evidence" value="ECO:0007669"/>
    <property type="project" value="TreeGrafter"/>
</dbReference>
<reference evidence="3" key="1">
    <citation type="journal article" date="2009" name="Mol. Biol. Evol.">
        <title>Dynamic evolution of immune system regulators: the history of the interferon regulatory factor family.</title>
        <authorList>
            <person name="Nehyba J."/>
            <person name="Hrdlickova R."/>
            <person name="Bose H.R."/>
        </authorList>
    </citation>
    <scope>NUCLEOTIDE SEQUENCE</scope>
</reference>
<dbReference type="SMART" id="SM00348">
    <property type="entry name" value="IRF"/>
    <property type="match status" value="1"/>
</dbReference>